<organism evidence="2 3">
    <name type="scientific">Obba rivulosa</name>
    <dbReference type="NCBI Taxonomy" id="1052685"/>
    <lineage>
        <taxon>Eukaryota</taxon>
        <taxon>Fungi</taxon>
        <taxon>Dikarya</taxon>
        <taxon>Basidiomycota</taxon>
        <taxon>Agaricomycotina</taxon>
        <taxon>Agaricomycetes</taxon>
        <taxon>Polyporales</taxon>
        <taxon>Gelatoporiaceae</taxon>
        <taxon>Obba</taxon>
    </lineage>
</organism>
<sequence>MSAMSNPSQSSTTDSVSDEQPISTERTSSLESEPAPVLPIIKEEYFYTRVPSGYKWEKHQHLDRGVFRDLELCGFGRPTPDDVRNNPALAAHLMLSIFSTRVPGYEIREEFYDVRNIMYLPQHYPELLNLLALSLGDGSFNLLRSALFWFT</sequence>
<evidence type="ECO:0000313" key="2">
    <source>
        <dbReference type="EMBL" id="OCH86405.1"/>
    </source>
</evidence>
<protein>
    <submittedName>
        <fullName evidence="2">Uncharacterized protein</fullName>
    </submittedName>
</protein>
<evidence type="ECO:0000313" key="3">
    <source>
        <dbReference type="Proteomes" id="UP000250043"/>
    </source>
</evidence>
<dbReference type="EMBL" id="KV722529">
    <property type="protein sequence ID" value="OCH86405.1"/>
    <property type="molecule type" value="Genomic_DNA"/>
</dbReference>
<accession>A0A8E2AQA5</accession>
<keyword evidence="3" id="KW-1185">Reference proteome</keyword>
<reference evidence="2 3" key="1">
    <citation type="submission" date="2016-07" db="EMBL/GenBank/DDBJ databases">
        <title>Draft genome of the white-rot fungus Obba rivulosa 3A-2.</title>
        <authorList>
            <consortium name="DOE Joint Genome Institute"/>
            <person name="Miettinen O."/>
            <person name="Riley R."/>
            <person name="Acob R."/>
            <person name="Barry K."/>
            <person name="Cullen D."/>
            <person name="De Vries R."/>
            <person name="Hainaut M."/>
            <person name="Hatakka A."/>
            <person name="Henrissat B."/>
            <person name="Hilden K."/>
            <person name="Kuo R."/>
            <person name="Labutti K."/>
            <person name="Lipzen A."/>
            <person name="Makela M.R."/>
            <person name="Sandor L."/>
            <person name="Spatafora J.W."/>
            <person name="Grigoriev I.V."/>
            <person name="Hibbett D.S."/>
        </authorList>
    </citation>
    <scope>NUCLEOTIDE SEQUENCE [LARGE SCALE GENOMIC DNA]</scope>
    <source>
        <strain evidence="2 3">3A-2</strain>
    </source>
</reference>
<evidence type="ECO:0000256" key="1">
    <source>
        <dbReference type="SAM" id="MobiDB-lite"/>
    </source>
</evidence>
<feature type="compositionally biased region" description="Polar residues" evidence="1">
    <location>
        <begin position="1"/>
        <end position="31"/>
    </location>
</feature>
<feature type="region of interest" description="Disordered" evidence="1">
    <location>
        <begin position="1"/>
        <end position="34"/>
    </location>
</feature>
<name>A0A8E2AQA5_9APHY</name>
<dbReference type="AlphaFoldDB" id="A0A8E2AQA5"/>
<proteinExistence type="predicted"/>
<gene>
    <name evidence="2" type="ORF">OBBRIDRAFT_890496</name>
</gene>
<dbReference type="Proteomes" id="UP000250043">
    <property type="component" value="Unassembled WGS sequence"/>
</dbReference>